<evidence type="ECO:0000313" key="1">
    <source>
        <dbReference type="EMBL" id="RPA71246.1"/>
    </source>
</evidence>
<feature type="non-terminal residue" evidence="1">
    <location>
        <position position="1"/>
    </location>
</feature>
<evidence type="ECO:0000313" key="2">
    <source>
        <dbReference type="Proteomes" id="UP000275078"/>
    </source>
</evidence>
<accession>A0A3N4HDC3</accession>
<sequence>AEPITHHQKTYSTKDSRVVTRRSTDMATRSLTMGERTGSLLFFNLWPYVAAFVQRALGNVVAVRNTSKRPFASRMQVMQFGARDTRENPFHVKRTRRKSTSLIPSLHEVINLRRSKMQKQCFLPDSN</sequence>
<name>A0A3N4HDC3_ASCIM</name>
<dbReference type="Proteomes" id="UP000275078">
    <property type="component" value="Unassembled WGS sequence"/>
</dbReference>
<proteinExistence type="predicted"/>
<dbReference type="OrthoDB" id="3763505at2759"/>
<protein>
    <submittedName>
        <fullName evidence="1">Uncharacterized protein</fullName>
    </submittedName>
</protein>
<keyword evidence="2" id="KW-1185">Reference proteome</keyword>
<organism evidence="1 2">
    <name type="scientific">Ascobolus immersus RN42</name>
    <dbReference type="NCBI Taxonomy" id="1160509"/>
    <lineage>
        <taxon>Eukaryota</taxon>
        <taxon>Fungi</taxon>
        <taxon>Dikarya</taxon>
        <taxon>Ascomycota</taxon>
        <taxon>Pezizomycotina</taxon>
        <taxon>Pezizomycetes</taxon>
        <taxon>Pezizales</taxon>
        <taxon>Ascobolaceae</taxon>
        <taxon>Ascobolus</taxon>
    </lineage>
</organism>
<dbReference type="AlphaFoldDB" id="A0A3N4HDC3"/>
<dbReference type="EMBL" id="ML119954">
    <property type="protein sequence ID" value="RPA71246.1"/>
    <property type="molecule type" value="Genomic_DNA"/>
</dbReference>
<reference evidence="1 2" key="1">
    <citation type="journal article" date="2018" name="Nat. Ecol. Evol.">
        <title>Pezizomycetes genomes reveal the molecular basis of ectomycorrhizal truffle lifestyle.</title>
        <authorList>
            <person name="Murat C."/>
            <person name="Payen T."/>
            <person name="Noel B."/>
            <person name="Kuo A."/>
            <person name="Morin E."/>
            <person name="Chen J."/>
            <person name="Kohler A."/>
            <person name="Krizsan K."/>
            <person name="Balestrini R."/>
            <person name="Da Silva C."/>
            <person name="Montanini B."/>
            <person name="Hainaut M."/>
            <person name="Levati E."/>
            <person name="Barry K.W."/>
            <person name="Belfiori B."/>
            <person name="Cichocki N."/>
            <person name="Clum A."/>
            <person name="Dockter R.B."/>
            <person name="Fauchery L."/>
            <person name="Guy J."/>
            <person name="Iotti M."/>
            <person name="Le Tacon F."/>
            <person name="Lindquist E.A."/>
            <person name="Lipzen A."/>
            <person name="Malagnac F."/>
            <person name="Mello A."/>
            <person name="Molinier V."/>
            <person name="Miyauchi S."/>
            <person name="Poulain J."/>
            <person name="Riccioni C."/>
            <person name="Rubini A."/>
            <person name="Sitrit Y."/>
            <person name="Splivallo R."/>
            <person name="Traeger S."/>
            <person name="Wang M."/>
            <person name="Zifcakova L."/>
            <person name="Wipf D."/>
            <person name="Zambonelli A."/>
            <person name="Paolocci F."/>
            <person name="Nowrousian M."/>
            <person name="Ottonello S."/>
            <person name="Baldrian P."/>
            <person name="Spatafora J.W."/>
            <person name="Henrissat B."/>
            <person name="Nagy L.G."/>
            <person name="Aury J.M."/>
            <person name="Wincker P."/>
            <person name="Grigoriev I.V."/>
            <person name="Bonfante P."/>
            <person name="Martin F.M."/>
        </authorList>
    </citation>
    <scope>NUCLEOTIDE SEQUENCE [LARGE SCALE GENOMIC DNA]</scope>
    <source>
        <strain evidence="1 2">RN42</strain>
    </source>
</reference>
<gene>
    <name evidence="1" type="ORF">BJ508DRAFT_218279</name>
</gene>